<dbReference type="EMBL" id="BJZU01000111">
    <property type="protein sequence ID" value="GEP06629.1"/>
    <property type="molecule type" value="Genomic_DNA"/>
</dbReference>
<dbReference type="AlphaFoldDB" id="A0A512J9S8"/>
<reference evidence="4" key="2">
    <citation type="journal article" date="2019" name="Int. J. Syst. Evol. Microbiol.">
        <title>The Global Catalogue of Microorganisms (GCM) 10K type strain sequencing project: providing services to taxonomists for standard genome sequencing and annotation.</title>
        <authorList>
            <consortium name="The Broad Institute Genomics Platform"/>
            <consortium name="The Broad Institute Genome Sequencing Center for Infectious Disease"/>
            <person name="Wu L."/>
            <person name="Ma J."/>
        </authorList>
    </citation>
    <scope>NUCLEOTIDE SEQUENCE [LARGE SCALE GENOMIC DNA]</scope>
    <source>
        <strain evidence="4">NBRC 107715</strain>
    </source>
</reference>
<reference evidence="2" key="4">
    <citation type="submission" date="2023-01" db="EMBL/GenBank/DDBJ databases">
        <title>Draft genome sequence of Methylobacterium oxalidis strain NBRC 107715.</title>
        <authorList>
            <person name="Sun Q."/>
            <person name="Mori K."/>
        </authorList>
    </citation>
    <scope>NUCLEOTIDE SEQUENCE</scope>
    <source>
        <strain evidence="2">NBRC 107715</strain>
    </source>
</reference>
<dbReference type="Proteomes" id="UP001156856">
    <property type="component" value="Unassembled WGS sequence"/>
</dbReference>
<reference evidence="1 3" key="3">
    <citation type="submission" date="2019-07" db="EMBL/GenBank/DDBJ databases">
        <title>Whole genome shotgun sequence of Methylobacterium oxalidis NBRC 107715.</title>
        <authorList>
            <person name="Hosoyama A."/>
            <person name="Uohara A."/>
            <person name="Ohji S."/>
            <person name="Ichikawa N."/>
        </authorList>
    </citation>
    <scope>NUCLEOTIDE SEQUENCE [LARGE SCALE GENOMIC DNA]</scope>
    <source>
        <strain evidence="1 3">NBRC 107715</strain>
    </source>
</reference>
<evidence type="ECO:0000313" key="1">
    <source>
        <dbReference type="EMBL" id="GEP06629.1"/>
    </source>
</evidence>
<proteinExistence type="predicted"/>
<evidence type="ECO:0000313" key="2">
    <source>
        <dbReference type="EMBL" id="GLS66243.1"/>
    </source>
</evidence>
<keyword evidence="4" id="KW-1185">Reference proteome</keyword>
<dbReference type="Proteomes" id="UP000321960">
    <property type="component" value="Unassembled WGS sequence"/>
</dbReference>
<evidence type="ECO:0000313" key="4">
    <source>
        <dbReference type="Proteomes" id="UP001156856"/>
    </source>
</evidence>
<evidence type="ECO:0000313" key="3">
    <source>
        <dbReference type="Proteomes" id="UP000321960"/>
    </source>
</evidence>
<sequence length="90" mass="9000">MWVAEIVKPGAHLLGKNAFWVAAPVEACGSVSNLIGTTVNVADSTGEVIAATTVPAGRDLQEGDTIGIVVRMMTPQAAGQSSATAPAPVG</sequence>
<comment type="caution">
    <text evidence="1">The sequence shown here is derived from an EMBL/GenBank/DDBJ whole genome shotgun (WGS) entry which is preliminary data.</text>
</comment>
<name>A0A512J9S8_9HYPH</name>
<accession>A0A512J9S8</accession>
<gene>
    <name evidence="2" type="ORF">GCM10007888_46250</name>
    <name evidence="1" type="ORF">MOX02_46670</name>
</gene>
<reference evidence="2" key="1">
    <citation type="journal article" date="2014" name="Int. J. Syst. Evol. Microbiol.">
        <title>Complete genome of a new Firmicutes species belonging to the dominant human colonic microbiota ('Ruminococcus bicirculans') reveals two chromosomes and a selective capacity to utilize plant glucans.</title>
        <authorList>
            <consortium name="NISC Comparative Sequencing Program"/>
            <person name="Wegmann U."/>
            <person name="Louis P."/>
            <person name="Goesmann A."/>
            <person name="Henrissat B."/>
            <person name="Duncan S.H."/>
            <person name="Flint H.J."/>
        </authorList>
    </citation>
    <scope>NUCLEOTIDE SEQUENCE</scope>
    <source>
        <strain evidence="2">NBRC 107715</strain>
    </source>
</reference>
<organism evidence="1 3">
    <name type="scientific">Methylobacterium oxalidis</name>
    <dbReference type="NCBI Taxonomy" id="944322"/>
    <lineage>
        <taxon>Bacteria</taxon>
        <taxon>Pseudomonadati</taxon>
        <taxon>Pseudomonadota</taxon>
        <taxon>Alphaproteobacteria</taxon>
        <taxon>Hyphomicrobiales</taxon>
        <taxon>Methylobacteriaceae</taxon>
        <taxon>Methylobacterium</taxon>
    </lineage>
</organism>
<dbReference type="EMBL" id="BSPK01000100">
    <property type="protein sequence ID" value="GLS66243.1"/>
    <property type="molecule type" value="Genomic_DNA"/>
</dbReference>
<protein>
    <submittedName>
        <fullName evidence="1">Uncharacterized protein</fullName>
    </submittedName>
</protein>